<dbReference type="RefSeq" id="WP_139760648.1">
    <property type="nucleotide sequence ID" value="NZ_JAQSMR010000010.1"/>
</dbReference>
<organism evidence="3">
    <name type="scientific">Salmonella enterica</name>
    <name type="common">Salmonella choleraesuis</name>
    <dbReference type="NCBI Taxonomy" id="28901"/>
    <lineage>
        <taxon>Bacteria</taxon>
        <taxon>Pseudomonadati</taxon>
        <taxon>Pseudomonadota</taxon>
        <taxon>Gammaproteobacteria</taxon>
        <taxon>Enterobacterales</taxon>
        <taxon>Enterobacteriaceae</taxon>
        <taxon>Salmonella</taxon>
    </lineage>
</organism>
<dbReference type="AlphaFoldDB" id="A0A765CKC3"/>
<reference evidence="3" key="2">
    <citation type="submission" date="2020-02" db="EMBL/GenBank/DDBJ databases">
        <authorList>
            <consortium name="NCBI Pathogen Detection Project"/>
        </authorList>
    </citation>
    <scope>NUCLEOTIDE SEQUENCE</scope>
    <source>
        <strain evidence="1">CFIAFB20140113</strain>
        <strain evidence="2">MA.CK_00/00000531</strain>
        <strain evidence="3">MA.CK_98/00004117</strain>
    </source>
</reference>
<evidence type="ECO:0000313" key="2">
    <source>
        <dbReference type="EMBL" id="HAG1979677.1"/>
    </source>
</evidence>
<evidence type="ECO:0000313" key="1">
    <source>
        <dbReference type="EMBL" id="HAF3731753.1"/>
    </source>
</evidence>
<reference evidence="3" key="1">
    <citation type="journal article" date="2018" name="Genome Biol.">
        <title>SKESA: strategic k-mer extension for scrupulous assemblies.</title>
        <authorList>
            <person name="Souvorov A."/>
            <person name="Agarwala R."/>
            <person name="Lipman D.J."/>
        </authorList>
    </citation>
    <scope>NUCLEOTIDE SEQUENCE</scope>
    <source>
        <strain evidence="1">CFIAFB20140113</strain>
        <strain evidence="2">MA.CK_00/00000531</strain>
        <strain evidence="3">MA.CK_98/00004117</strain>
    </source>
</reference>
<dbReference type="EMBL" id="DAAVAT010000009">
    <property type="protein sequence ID" value="HAF3731753.1"/>
    <property type="molecule type" value="Genomic_DNA"/>
</dbReference>
<name>A0A765CKC3_SALER</name>
<accession>A0A765CKC3</accession>
<evidence type="ECO:0000313" key="3">
    <source>
        <dbReference type="EMBL" id="HAG5391274.1"/>
    </source>
</evidence>
<sequence>MKKMKVWCYLNIDNPFVAWEVAIGRITSLEVLPCMQEQDRRCFLTQWQYSRIKNAFCGEPLNTIPLKNEFRIEHIRTHYFPRKVSRLRGSFFFKSKNDAINIVNYYKWGGFNPNHLSEVDLYYANDSDISFYDSTWFTQKASEVMCDEDINNYLNNVTYWGNDVEPATEILAYGFGFVLNESLIKKAYDIVKEKYPDAMCYADTARLMIRASKKLAEKFSPNWELYEAGITYGLNQVGRIVGENDISYVMRDKSFKKYGLLQSGYPEKIRTPNFSELFFSYSSDGLDEITKKYLYNR</sequence>
<protein>
    <submittedName>
        <fullName evidence="3">Uncharacterized protein</fullName>
    </submittedName>
</protein>
<comment type="caution">
    <text evidence="3">The sequence shown here is derived from an EMBL/GenBank/DDBJ whole genome shotgun (WGS) entry which is preliminary data.</text>
</comment>
<dbReference type="EMBL" id="DAAYQZ010000005">
    <property type="protein sequence ID" value="HAG5391274.1"/>
    <property type="molecule type" value="Genomic_DNA"/>
</dbReference>
<proteinExistence type="predicted"/>
<gene>
    <name evidence="1" type="ORF">G8D44_002356</name>
    <name evidence="3" type="ORF">G8O51_002572</name>
    <name evidence="2" type="ORF">G8V34_003775</name>
</gene>
<dbReference type="EMBL" id="DAAXPB010000007">
    <property type="protein sequence ID" value="HAG1979677.1"/>
    <property type="molecule type" value="Genomic_DNA"/>
</dbReference>